<feature type="region of interest" description="Disordered" evidence="7">
    <location>
        <begin position="18"/>
        <end position="43"/>
    </location>
</feature>
<dbReference type="NCBIfam" id="TIGR00737">
    <property type="entry name" value="nifR3_yhdG"/>
    <property type="match status" value="1"/>
</dbReference>
<keyword evidence="5" id="KW-0521">NADP</keyword>
<dbReference type="OrthoDB" id="9764501at2"/>
<keyword evidence="10" id="KW-1185">Reference proteome</keyword>
<dbReference type="InterPro" id="IPR004652">
    <property type="entry name" value="DusB-like"/>
</dbReference>
<reference evidence="10" key="1">
    <citation type="submission" date="2018-05" db="EMBL/GenBank/DDBJ databases">
        <title>Genome Sequencing of selected type strains of the family Eggerthellaceae.</title>
        <authorList>
            <person name="Danylec N."/>
            <person name="Stoll D.A."/>
            <person name="Doetsch A."/>
            <person name="Huch M."/>
        </authorList>
    </citation>
    <scope>NUCLEOTIDE SEQUENCE [LARGE SCALE GENOMIC DNA]</scope>
    <source>
        <strain evidence="10">DSM 22006</strain>
    </source>
</reference>
<dbReference type="InterPro" id="IPR018517">
    <property type="entry name" value="tRNA_hU_synthase_CS"/>
</dbReference>
<dbReference type="InterPro" id="IPR013785">
    <property type="entry name" value="Aldolase_TIM"/>
</dbReference>
<dbReference type="PANTHER" id="PTHR45846:SF1">
    <property type="entry name" value="TRNA-DIHYDROURIDINE(47) SYNTHASE [NAD(P)(+)]-LIKE"/>
    <property type="match status" value="1"/>
</dbReference>
<dbReference type="Gene3D" id="3.20.20.70">
    <property type="entry name" value="Aldolase class I"/>
    <property type="match status" value="1"/>
</dbReference>
<proteinExistence type="predicted"/>
<dbReference type="GO" id="GO:0017150">
    <property type="term" value="F:tRNA dihydrouridine synthase activity"/>
    <property type="evidence" value="ECO:0007669"/>
    <property type="project" value="InterPro"/>
</dbReference>
<evidence type="ECO:0000313" key="9">
    <source>
        <dbReference type="EMBL" id="RNM35385.1"/>
    </source>
</evidence>
<dbReference type="AlphaFoldDB" id="A0A3N0IEA7"/>
<dbReference type="PANTHER" id="PTHR45846">
    <property type="entry name" value="TRNA-DIHYDROURIDINE(47) SYNTHASE [NAD(P)(+)]-LIKE"/>
    <property type="match status" value="1"/>
</dbReference>
<dbReference type="EMBL" id="QIBZ01000006">
    <property type="protein sequence ID" value="RNM35385.1"/>
    <property type="molecule type" value="Genomic_DNA"/>
</dbReference>
<sequence length="398" mass="42689">MNWLRKVAFEERAAEAAGDIEEANASSSSDGGASRAVPHEPNSTECAVRASSGLFEHAASPSEGLDARKACGSIPVLLAPMAGVNDIAFRQLSLELGCDITYTEMVSSKALSFANEKTRHLLDRAPNERRVAVQLFGHEPDTMAREAAWIESEMGDVLAYIDINMGCPARKIVKKGDGSALMTTPELAAEIVRKVSAAIEHPTTVKFRKGYAAGEDIAVDFARRMEDAGAAAVAVHGRTAAQFYSGCADWDVIARVKAAVEVPVIGNGDVTGGKEACALVAQTGCDAVMIGRGAQGNPWVFEQARAALNGEAAPALPTPEQRVAMAHRHAEILSKRIGNNLVYMRKHVMWYLRGIPGASKARGELNQCVTLDDFDRVLEQLLVDAARIEAEEERYLAC</sequence>
<feature type="compositionally biased region" description="Low complexity" evidence="7">
    <location>
        <begin position="25"/>
        <end position="34"/>
    </location>
</feature>
<keyword evidence="3" id="KW-0288">FMN</keyword>
<dbReference type="InterPro" id="IPR035587">
    <property type="entry name" value="DUS-like_FMN-bd"/>
</dbReference>
<evidence type="ECO:0000256" key="7">
    <source>
        <dbReference type="SAM" id="MobiDB-lite"/>
    </source>
</evidence>
<comment type="cofactor">
    <cofactor evidence="1">
        <name>FMN</name>
        <dbReference type="ChEBI" id="CHEBI:58210"/>
    </cofactor>
</comment>
<evidence type="ECO:0000256" key="4">
    <source>
        <dbReference type="ARBA" id="ARBA00022694"/>
    </source>
</evidence>
<evidence type="ECO:0000313" key="10">
    <source>
        <dbReference type="Proteomes" id="UP000271472"/>
    </source>
</evidence>
<evidence type="ECO:0000256" key="6">
    <source>
        <dbReference type="ARBA" id="ARBA00023002"/>
    </source>
</evidence>
<feature type="domain" description="DUS-like FMN-binding" evidence="8">
    <location>
        <begin position="77"/>
        <end position="381"/>
    </location>
</feature>
<organism evidence="9 10">
    <name type="scientific">Slackia isoflavoniconvertens</name>
    <dbReference type="NCBI Taxonomy" id="572010"/>
    <lineage>
        <taxon>Bacteria</taxon>
        <taxon>Bacillati</taxon>
        <taxon>Actinomycetota</taxon>
        <taxon>Coriobacteriia</taxon>
        <taxon>Eggerthellales</taxon>
        <taxon>Eggerthellaceae</taxon>
        <taxon>Slackia</taxon>
    </lineage>
</organism>
<dbReference type="PROSITE" id="PS01136">
    <property type="entry name" value="UPF0034"/>
    <property type="match status" value="1"/>
</dbReference>
<keyword evidence="4" id="KW-0819">tRNA processing</keyword>
<evidence type="ECO:0000256" key="3">
    <source>
        <dbReference type="ARBA" id="ARBA00022643"/>
    </source>
</evidence>
<name>A0A3N0IEA7_9ACTN</name>
<dbReference type="SUPFAM" id="SSF51395">
    <property type="entry name" value="FMN-linked oxidoreductases"/>
    <property type="match status" value="1"/>
</dbReference>
<keyword evidence="2" id="KW-0285">Flavoprotein</keyword>
<dbReference type="CDD" id="cd02801">
    <property type="entry name" value="DUS_like_FMN"/>
    <property type="match status" value="1"/>
</dbReference>
<evidence type="ECO:0000256" key="1">
    <source>
        <dbReference type="ARBA" id="ARBA00001917"/>
    </source>
</evidence>
<dbReference type="GO" id="GO:0003723">
    <property type="term" value="F:RNA binding"/>
    <property type="evidence" value="ECO:0007669"/>
    <property type="project" value="TreeGrafter"/>
</dbReference>
<protein>
    <submittedName>
        <fullName evidence="9">tRNA dihydrouridine synthase DusB</fullName>
    </submittedName>
</protein>
<evidence type="ECO:0000256" key="5">
    <source>
        <dbReference type="ARBA" id="ARBA00022857"/>
    </source>
</evidence>
<dbReference type="InterPro" id="IPR024036">
    <property type="entry name" value="tRNA-dHydroUridine_Synthase_C"/>
</dbReference>
<comment type="caution">
    <text evidence="9">The sequence shown here is derived from an EMBL/GenBank/DDBJ whole genome shotgun (WGS) entry which is preliminary data.</text>
</comment>
<accession>A0A3N0IEA7</accession>
<evidence type="ECO:0000256" key="2">
    <source>
        <dbReference type="ARBA" id="ARBA00022630"/>
    </source>
</evidence>
<dbReference type="Proteomes" id="UP000271472">
    <property type="component" value="Unassembled WGS sequence"/>
</dbReference>
<evidence type="ECO:0000259" key="8">
    <source>
        <dbReference type="Pfam" id="PF01207"/>
    </source>
</evidence>
<dbReference type="Gene3D" id="1.10.1200.80">
    <property type="entry name" value="Putative flavin oxidoreducatase, domain 2"/>
    <property type="match status" value="1"/>
</dbReference>
<keyword evidence="6" id="KW-0560">Oxidoreductase</keyword>
<gene>
    <name evidence="9" type="ORF">DMP05_04290</name>
</gene>
<dbReference type="GO" id="GO:0050660">
    <property type="term" value="F:flavin adenine dinucleotide binding"/>
    <property type="evidence" value="ECO:0007669"/>
    <property type="project" value="InterPro"/>
</dbReference>
<dbReference type="Pfam" id="PF01207">
    <property type="entry name" value="Dus"/>
    <property type="match status" value="1"/>
</dbReference>